<dbReference type="EMBL" id="JADGKB010000003">
    <property type="protein sequence ID" value="KAJ3261976.1"/>
    <property type="molecule type" value="Genomic_DNA"/>
</dbReference>
<comment type="subcellular location">
    <subcellularLocation>
        <location evidence="1 12">Mitochondrion inner membrane</location>
        <topology evidence="1 12">Multi-pass membrane protein</topology>
    </subcellularLocation>
</comment>
<dbReference type="PANTHER" id="PTHR13337:SF2">
    <property type="entry name" value="SUCCINATE DEHYDROGENASE [UBIQUINONE] CYTOCHROME B SMALL SUBUNIT, MITOCHONDRIAL"/>
    <property type="match status" value="1"/>
</dbReference>
<evidence type="ECO:0000256" key="3">
    <source>
        <dbReference type="ARBA" id="ARBA00022448"/>
    </source>
</evidence>
<evidence type="ECO:0000256" key="8">
    <source>
        <dbReference type="ARBA" id="ARBA00023128"/>
    </source>
</evidence>
<keyword evidence="8 12" id="KW-0496">Mitochondrion</keyword>
<dbReference type="InterPro" id="IPR007992">
    <property type="entry name" value="CybS"/>
</dbReference>
<keyword evidence="5 12" id="KW-0999">Mitochondrion inner membrane</keyword>
<evidence type="ECO:0000313" key="13">
    <source>
        <dbReference type="EMBL" id="KAJ3261976.1"/>
    </source>
</evidence>
<keyword evidence="7 12" id="KW-1133">Transmembrane helix</keyword>
<protein>
    <recommendedName>
        <fullName evidence="12">Succinate dehydrogenase [ubiquinone] cytochrome b small subunit</fullName>
    </recommendedName>
</protein>
<dbReference type="CDD" id="cd03496">
    <property type="entry name" value="SQR_TypeC_CybS"/>
    <property type="match status" value="1"/>
</dbReference>
<evidence type="ECO:0000256" key="2">
    <source>
        <dbReference type="ARBA" id="ARBA00007294"/>
    </source>
</evidence>
<gene>
    <name evidence="13" type="primary">SDH4</name>
    <name evidence="13" type="ORF">HK103_003819</name>
</gene>
<comment type="caution">
    <text evidence="13">The sequence shown here is derived from an EMBL/GenBank/DDBJ whole genome shotgun (WGS) entry which is preliminary data.</text>
</comment>
<evidence type="ECO:0000256" key="11">
    <source>
        <dbReference type="PIRSR" id="PIRSR607992-2"/>
    </source>
</evidence>
<keyword evidence="9 12" id="KW-0472">Membrane</keyword>
<dbReference type="GO" id="GO:0006121">
    <property type="term" value="P:mitochondrial electron transport, succinate to ubiquinone"/>
    <property type="evidence" value="ECO:0007669"/>
    <property type="project" value="TreeGrafter"/>
</dbReference>
<dbReference type="GO" id="GO:0048039">
    <property type="term" value="F:ubiquinone binding"/>
    <property type="evidence" value="ECO:0007669"/>
    <property type="project" value="TreeGrafter"/>
</dbReference>
<dbReference type="GO" id="GO:0020037">
    <property type="term" value="F:heme binding"/>
    <property type="evidence" value="ECO:0007669"/>
    <property type="project" value="TreeGrafter"/>
</dbReference>
<dbReference type="GO" id="GO:0005743">
    <property type="term" value="C:mitochondrial inner membrane"/>
    <property type="evidence" value="ECO:0007669"/>
    <property type="project" value="UniProtKB-SubCell"/>
</dbReference>
<comment type="caution">
    <text evidence="12">Lacks conserved residue(s) required for the propagation of feature annotation.</text>
</comment>
<reference evidence="13" key="1">
    <citation type="submission" date="2020-05" db="EMBL/GenBank/DDBJ databases">
        <title>Phylogenomic resolution of chytrid fungi.</title>
        <authorList>
            <person name="Stajich J.E."/>
            <person name="Amses K."/>
            <person name="Simmons R."/>
            <person name="Seto K."/>
            <person name="Myers J."/>
            <person name="Bonds A."/>
            <person name="Quandt C.A."/>
            <person name="Barry K."/>
            <person name="Liu P."/>
            <person name="Grigoriev I."/>
            <person name="Longcore J.E."/>
            <person name="James T.Y."/>
        </authorList>
    </citation>
    <scope>NUCLEOTIDE SEQUENCE</scope>
    <source>
        <strain evidence="13">PLAUS21</strain>
    </source>
</reference>
<organism evidence="13 14">
    <name type="scientific">Boothiomyces macroporosus</name>
    <dbReference type="NCBI Taxonomy" id="261099"/>
    <lineage>
        <taxon>Eukaryota</taxon>
        <taxon>Fungi</taxon>
        <taxon>Fungi incertae sedis</taxon>
        <taxon>Chytridiomycota</taxon>
        <taxon>Chytridiomycota incertae sedis</taxon>
        <taxon>Chytridiomycetes</taxon>
        <taxon>Rhizophydiales</taxon>
        <taxon>Terramycetaceae</taxon>
        <taxon>Boothiomyces</taxon>
    </lineage>
</organism>
<evidence type="ECO:0000256" key="4">
    <source>
        <dbReference type="ARBA" id="ARBA00022692"/>
    </source>
</evidence>
<accession>A0AAD5UMG0</accession>
<evidence type="ECO:0000256" key="5">
    <source>
        <dbReference type="ARBA" id="ARBA00022792"/>
    </source>
</evidence>
<proteinExistence type="inferred from homology"/>
<evidence type="ECO:0000256" key="6">
    <source>
        <dbReference type="ARBA" id="ARBA00022946"/>
    </source>
</evidence>
<evidence type="ECO:0000256" key="9">
    <source>
        <dbReference type="ARBA" id="ARBA00023136"/>
    </source>
</evidence>
<dbReference type="Proteomes" id="UP001210925">
    <property type="component" value="Unassembled WGS sequence"/>
</dbReference>
<keyword evidence="3" id="KW-0813">Transport</keyword>
<keyword evidence="6 12" id="KW-0809">Transit peptide</keyword>
<evidence type="ECO:0000256" key="7">
    <source>
        <dbReference type="ARBA" id="ARBA00022989"/>
    </source>
</evidence>
<dbReference type="PANTHER" id="PTHR13337">
    <property type="entry name" value="SUCCINATE DEHYDROGENASE"/>
    <property type="match status" value="1"/>
</dbReference>
<comment type="similarity">
    <text evidence="2 12">Belongs to the CybS family.</text>
</comment>
<keyword evidence="11" id="KW-0479">Metal-binding</keyword>
<dbReference type="InterPro" id="IPR034804">
    <property type="entry name" value="SQR/QFR_C/D"/>
</dbReference>
<sequence>MFRTAIRQASVFSPLMRAGFKTTTAETKSKSLGSYHWNFERALSVVTPALMGAAVFGGQNTLVDIGLGIVLPLHCHIGFDAMITDYFPERKYKALNFITTWALRLVTAITLFGCFIINSKDVGLTNLTKKLWTGKL</sequence>
<dbReference type="AlphaFoldDB" id="A0AAD5UMG0"/>
<evidence type="ECO:0000256" key="12">
    <source>
        <dbReference type="RuleBase" id="RU364031"/>
    </source>
</evidence>
<evidence type="ECO:0000313" key="14">
    <source>
        <dbReference type="Proteomes" id="UP001210925"/>
    </source>
</evidence>
<feature type="binding site" evidence="10">
    <location>
        <position position="86"/>
    </location>
    <ligand>
        <name>a ubiquinone</name>
        <dbReference type="ChEBI" id="CHEBI:16389"/>
        <note>ligand shared with IP/SDHB</note>
    </ligand>
</feature>
<dbReference type="GO" id="GO:0006099">
    <property type="term" value="P:tricarboxylic acid cycle"/>
    <property type="evidence" value="ECO:0007669"/>
    <property type="project" value="TreeGrafter"/>
</dbReference>
<dbReference type="Pfam" id="PF05328">
    <property type="entry name" value="CybS"/>
    <property type="match status" value="1"/>
</dbReference>
<evidence type="ECO:0000256" key="1">
    <source>
        <dbReference type="ARBA" id="ARBA00004448"/>
    </source>
</evidence>
<feature type="transmembrane region" description="Helical" evidence="12">
    <location>
        <begin position="94"/>
        <end position="118"/>
    </location>
</feature>
<dbReference type="GO" id="GO:0046872">
    <property type="term" value="F:metal ion binding"/>
    <property type="evidence" value="ECO:0007669"/>
    <property type="project" value="UniProtKB-KW"/>
</dbReference>
<feature type="binding site" description="axial binding residue" evidence="11">
    <location>
        <position position="74"/>
    </location>
    <ligand>
        <name>heme b</name>
        <dbReference type="ChEBI" id="CHEBI:60344"/>
        <note>ligand shared with SDHC</note>
    </ligand>
    <ligandPart>
        <name>Fe</name>
        <dbReference type="ChEBI" id="CHEBI:18248"/>
    </ligandPart>
</feature>
<name>A0AAD5UMG0_9FUNG</name>
<dbReference type="Gene3D" id="1.20.1300.10">
    <property type="entry name" value="Fumarate reductase/succinate dehydrogenase, transmembrane subunit"/>
    <property type="match status" value="1"/>
</dbReference>
<evidence type="ECO:0000256" key="10">
    <source>
        <dbReference type="PIRSR" id="PIRSR607992-1"/>
    </source>
</evidence>
<keyword evidence="4 12" id="KW-0812">Transmembrane</keyword>
<keyword evidence="14" id="KW-1185">Reference proteome</keyword>
<keyword evidence="11" id="KW-0408">Iron</keyword>